<dbReference type="RefSeq" id="WP_078831673.1">
    <property type="nucleotide sequence ID" value="NZ_FUWH01000006.1"/>
</dbReference>
<accession>A0A1T4PMR2</accession>
<reference evidence="1 2" key="1">
    <citation type="submission" date="2017-02" db="EMBL/GenBank/DDBJ databases">
        <authorList>
            <person name="Peterson S.W."/>
        </authorList>
    </citation>
    <scope>NUCLEOTIDE SEQUENCE [LARGE SCALE GENOMIC DNA]</scope>
    <source>
        <strain evidence="1 2">DSM 22335</strain>
    </source>
</reference>
<sequence length="261" mass="29745">MKNKGNNKSFGREDLKKYFRNGQIPTENHFGYLIDSMINKQDDAFLKDKDNGLVVATMGPSKKFISLYKNINDLDTFFAFEKDEQGVESLKLNPVKEDEQTEEASSFYFNVDGALGIGKRSQKELRLDVDGFMGYKGRMGTYGAGFVPADGKWHTILEGLDNCNAFEVVARTGKKGSGKFAILHAYALSAFGNSRSRIRKTSAHYGFFWNRLKLRFRGTTHDYCLQIKTGNNYGSDVDIHYNISKLWDDEVFMPKEYYNSL</sequence>
<dbReference type="Proteomes" id="UP000190888">
    <property type="component" value="Unassembled WGS sequence"/>
</dbReference>
<dbReference type="EMBL" id="FUWH01000006">
    <property type="protein sequence ID" value="SJZ92641.1"/>
    <property type="molecule type" value="Genomic_DNA"/>
</dbReference>
<organism evidence="1 2">
    <name type="scientific">Sediminibacterium ginsengisoli</name>
    <dbReference type="NCBI Taxonomy" id="413434"/>
    <lineage>
        <taxon>Bacteria</taxon>
        <taxon>Pseudomonadati</taxon>
        <taxon>Bacteroidota</taxon>
        <taxon>Chitinophagia</taxon>
        <taxon>Chitinophagales</taxon>
        <taxon>Chitinophagaceae</taxon>
        <taxon>Sediminibacterium</taxon>
    </lineage>
</organism>
<dbReference type="AlphaFoldDB" id="A0A1T4PMR2"/>
<evidence type="ECO:0008006" key="3">
    <source>
        <dbReference type="Google" id="ProtNLM"/>
    </source>
</evidence>
<evidence type="ECO:0000313" key="1">
    <source>
        <dbReference type="EMBL" id="SJZ92641.1"/>
    </source>
</evidence>
<dbReference type="STRING" id="413434.SAMN04488132_10695"/>
<evidence type="ECO:0000313" key="2">
    <source>
        <dbReference type="Proteomes" id="UP000190888"/>
    </source>
</evidence>
<proteinExistence type="predicted"/>
<name>A0A1T4PMR2_9BACT</name>
<keyword evidence="2" id="KW-1185">Reference proteome</keyword>
<protein>
    <recommendedName>
        <fullName evidence="3">Adhesin</fullName>
    </recommendedName>
</protein>
<dbReference type="OrthoDB" id="9793307at2"/>
<gene>
    <name evidence="1" type="ORF">SAMN04488132_10695</name>
</gene>